<dbReference type="RefSeq" id="WP_257532268.1">
    <property type="nucleotide sequence ID" value="NZ_JANKAS010000012.1"/>
</dbReference>
<sequence length="284" mass="31419">MLSTFDYFKPHSFEEAIGYLEKNDDTKILAGGTDLMILLRRNIENCQHILDIKGIPDTKKFEYIPGEGLSIGAAVTANQVANSQIIRKKYTALAQATDSLASYQLRNRATLVGNICNASPGADLAAPLLIFNAKVHIIGPQGKRIVQMDKFFTGVKQTILEKDEIVMEIFIPEIEEGDVSIYLKQSRIKGHDLATVGSAIRLTKDKKPFIALSAVAPTPIRLTELEGKIMSKGLTLELANWVGKEIPNHIHPISDVRSSKDYRLHASSVLVKRGLMELLERGIE</sequence>
<protein>
    <submittedName>
        <fullName evidence="5">Xanthine dehydrogenase family protein subunit M</fullName>
    </submittedName>
</protein>
<evidence type="ECO:0000313" key="6">
    <source>
        <dbReference type="Proteomes" id="UP001205748"/>
    </source>
</evidence>
<evidence type="ECO:0000313" key="5">
    <source>
        <dbReference type="EMBL" id="MCR1899672.1"/>
    </source>
</evidence>
<dbReference type="Gene3D" id="3.30.43.10">
    <property type="entry name" value="Uridine Diphospho-n-acetylenolpyruvylglucosamine Reductase, domain 2"/>
    <property type="match status" value="1"/>
</dbReference>
<dbReference type="Pfam" id="PF03450">
    <property type="entry name" value="CO_deh_flav_C"/>
    <property type="match status" value="1"/>
</dbReference>
<keyword evidence="2" id="KW-0274">FAD</keyword>
<comment type="caution">
    <text evidence="5">The sequence shown here is derived from an EMBL/GenBank/DDBJ whole genome shotgun (WGS) entry which is preliminary data.</text>
</comment>
<evidence type="ECO:0000259" key="4">
    <source>
        <dbReference type="PROSITE" id="PS51387"/>
    </source>
</evidence>
<dbReference type="PANTHER" id="PTHR42659">
    <property type="entry name" value="XANTHINE DEHYDROGENASE SUBUNIT C-RELATED"/>
    <property type="match status" value="1"/>
</dbReference>
<dbReference type="InterPro" id="IPR016167">
    <property type="entry name" value="FAD-bd_PCMH_sub1"/>
</dbReference>
<feature type="domain" description="FAD-binding PCMH-type" evidence="4">
    <location>
        <begin position="1"/>
        <end position="176"/>
    </location>
</feature>
<name>A0AAE3L0C2_9FIRM</name>
<dbReference type="GO" id="GO:0016491">
    <property type="term" value="F:oxidoreductase activity"/>
    <property type="evidence" value="ECO:0007669"/>
    <property type="project" value="UniProtKB-KW"/>
</dbReference>
<dbReference type="AlphaFoldDB" id="A0AAE3L0C2"/>
<reference evidence="5" key="1">
    <citation type="submission" date="2022-07" db="EMBL/GenBank/DDBJ databases">
        <title>Enhanced cultured diversity of the mouse gut microbiota enables custom-made synthetic communities.</title>
        <authorList>
            <person name="Afrizal A."/>
        </authorList>
    </citation>
    <scope>NUCLEOTIDE SEQUENCE</scope>
    <source>
        <strain evidence="5">DSM 28593</strain>
    </source>
</reference>
<keyword evidence="6" id="KW-1185">Reference proteome</keyword>
<dbReference type="Gene3D" id="3.30.465.10">
    <property type="match status" value="1"/>
</dbReference>
<dbReference type="InterPro" id="IPR016169">
    <property type="entry name" value="FAD-bd_PCMH_sub2"/>
</dbReference>
<keyword evidence="1" id="KW-0285">Flavoprotein</keyword>
<dbReference type="SUPFAM" id="SSF56176">
    <property type="entry name" value="FAD-binding/transporter-associated domain-like"/>
    <property type="match status" value="1"/>
</dbReference>
<dbReference type="InterPro" id="IPR002346">
    <property type="entry name" value="Mopterin_DH_FAD-bd"/>
</dbReference>
<dbReference type="InterPro" id="IPR036318">
    <property type="entry name" value="FAD-bd_PCMH-like_sf"/>
</dbReference>
<dbReference type="PROSITE" id="PS51387">
    <property type="entry name" value="FAD_PCMH"/>
    <property type="match status" value="1"/>
</dbReference>
<proteinExistence type="predicted"/>
<dbReference type="Gene3D" id="3.30.390.50">
    <property type="entry name" value="CO dehydrogenase flavoprotein, C-terminal domain"/>
    <property type="match status" value="1"/>
</dbReference>
<evidence type="ECO:0000256" key="3">
    <source>
        <dbReference type="ARBA" id="ARBA00023002"/>
    </source>
</evidence>
<evidence type="ECO:0000256" key="2">
    <source>
        <dbReference type="ARBA" id="ARBA00022827"/>
    </source>
</evidence>
<dbReference type="Pfam" id="PF00941">
    <property type="entry name" value="FAD_binding_5"/>
    <property type="match status" value="1"/>
</dbReference>
<dbReference type="InterPro" id="IPR051312">
    <property type="entry name" value="Diverse_Substr_Oxidored"/>
</dbReference>
<keyword evidence="3" id="KW-0560">Oxidoreductase</keyword>
<dbReference type="SUPFAM" id="SSF55447">
    <property type="entry name" value="CO dehydrogenase flavoprotein C-terminal domain-like"/>
    <property type="match status" value="1"/>
</dbReference>
<gene>
    <name evidence="5" type="ORF">NSA47_11865</name>
</gene>
<dbReference type="Proteomes" id="UP001205748">
    <property type="component" value="Unassembled WGS sequence"/>
</dbReference>
<dbReference type="InterPro" id="IPR016166">
    <property type="entry name" value="FAD-bd_PCMH"/>
</dbReference>
<accession>A0AAE3L0C2</accession>
<dbReference type="InterPro" id="IPR036683">
    <property type="entry name" value="CO_DH_flav_C_dom_sf"/>
</dbReference>
<dbReference type="PANTHER" id="PTHR42659:SF2">
    <property type="entry name" value="XANTHINE DEHYDROGENASE SUBUNIT C-RELATED"/>
    <property type="match status" value="1"/>
</dbReference>
<evidence type="ECO:0000256" key="1">
    <source>
        <dbReference type="ARBA" id="ARBA00022630"/>
    </source>
</evidence>
<dbReference type="SMART" id="SM01092">
    <property type="entry name" value="CO_deh_flav_C"/>
    <property type="match status" value="1"/>
</dbReference>
<dbReference type="EMBL" id="JANKAS010000012">
    <property type="protein sequence ID" value="MCR1899672.1"/>
    <property type="molecule type" value="Genomic_DNA"/>
</dbReference>
<organism evidence="5 6">
    <name type="scientific">Irregularibacter muris</name>
    <dbReference type="NCBI Taxonomy" id="1796619"/>
    <lineage>
        <taxon>Bacteria</taxon>
        <taxon>Bacillati</taxon>
        <taxon>Bacillota</taxon>
        <taxon>Clostridia</taxon>
        <taxon>Eubacteriales</taxon>
        <taxon>Eubacteriaceae</taxon>
        <taxon>Irregularibacter</taxon>
    </lineage>
</organism>
<dbReference type="GO" id="GO:0071949">
    <property type="term" value="F:FAD binding"/>
    <property type="evidence" value="ECO:0007669"/>
    <property type="project" value="InterPro"/>
</dbReference>
<dbReference type="InterPro" id="IPR005107">
    <property type="entry name" value="CO_DH_flav_C"/>
</dbReference>